<name>A0A364MV54_STELY</name>
<reference evidence="4" key="1">
    <citation type="submission" date="2018-05" db="EMBL/GenBank/DDBJ databases">
        <title>Draft genome sequence of Stemphylium lycopersici strain CIDEFI 213.</title>
        <authorList>
            <person name="Medina R."/>
            <person name="Franco M.E.E."/>
            <person name="Lucentini C.G."/>
            <person name="Saparrat M.C.N."/>
            <person name="Balatti P.A."/>
        </authorList>
    </citation>
    <scope>NUCLEOTIDE SEQUENCE [LARGE SCALE GENOMIC DNA]</scope>
    <source>
        <strain evidence="4">CIDEFI 213</strain>
    </source>
</reference>
<keyword evidence="2" id="KW-0732">Signal</keyword>
<organism evidence="3 4">
    <name type="scientific">Stemphylium lycopersici</name>
    <name type="common">Tomato gray leaf spot disease fungus</name>
    <name type="synonym">Thyrospora lycopersici</name>
    <dbReference type="NCBI Taxonomy" id="183478"/>
    <lineage>
        <taxon>Eukaryota</taxon>
        <taxon>Fungi</taxon>
        <taxon>Dikarya</taxon>
        <taxon>Ascomycota</taxon>
        <taxon>Pezizomycotina</taxon>
        <taxon>Dothideomycetes</taxon>
        <taxon>Pleosporomycetidae</taxon>
        <taxon>Pleosporales</taxon>
        <taxon>Pleosporineae</taxon>
        <taxon>Pleosporaceae</taxon>
        <taxon>Stemphylium</taxon>
    </lineage>
</organism>
<comment type="caution">
    <text evidence="3">The sequence shown here is derived from an EMBL/GenBank/DDBJ whole genome shotgun (WGS) entry which is preliminary data.</text>
</comment>
<evidence type="ECO:0000256" key="2">
    <source>
        <dbReference type="SAM" id="SignalP"/>
    </source>
</evidence>
<evidence type="ECO:0000313" key="4">
    <source>
        <dbReference type="Proteomes" id="UP000249619"/>
    </source>
</evidence>
<evidence type="ECO:0000256" key="1">
    <source>
        <dbReference type="SAM" id="MobiDB-lite"/>
    </source>
</evidence>
<dbReference type="OrthoDB" id="3722602at2759"/>
<dbReference type="EMBL" id="QGDH01000153">
    <property type="protein sequence ID" value="RAR04463.1"/>
    <property type="molecule type" value="Genomic_DNA"/>
</dbReference>
<gene>
    <name evidence="3" type="ORF">DDE83_007796</name>
</gene>
<sequence>MKPAFFFLLALLAAIGLASPSIVSSSLSLAPNASNANDISKQDLLRGDPELKAWFAQLNEATRRNETWRAGHYPEVVGNATDFPYNGSVSGDSSFNVTTAADNKRAPPDLEGYYQVDVRIGRGSVHTGTLRKGRMFQRIYSTLKNCELAQSPGECNNMGGFGPCHCDIKYIVFDTEKPGTYRWSSDSYLKLRPEYSYFDVDRHPDIQDLGFRIIARIYELMTMQSNNCRYVNFPSMFNTLPTYMCSVADQVELAFPINGGVIQGVLNVKLEWSRKTKEGTYTCEGDTEADVDAMMWTDFRDDIAKGMNWPEKQILPFVYCTDAPCFRQLLNPGHAWKENKDCTPLNWPLGCDPELKGPPNPKLNCPPSTEFKEAPGKPSRQNKALSIIYQHWVGESGSKINSWLFIPGDYGVDRVCAAEDHAQKMVPAPGGDNTVINPPWPGGTFELNSLHGLECGYKNDGSNPGALFCQDWDADKKGPKNRKIQCKIDPVGALQKADNCKSGGKEKEDRRHKVVTCDW</sequence>
<evidence type="ECO:0000313" key="3">
    <source>
        <dbReference type="EMBL" id="RAR04463.1"/>
    </source>
</evidence>
<feature type="chain" id="PRO_5016721215" evidence="2">
    <location>
        <begin position="19"/>
        <end position="519"/>
    </location>
</feature>
<dbReference type="AlphaFoldDB" id="A0A364MV54"/>
<keyword evidence="4" id="KW-1185">Reference proteome</keyword>
<feature type="region of interest" description="Disordered" evidence="1">
    <location>
        <begin position="496"/>
        <end position="519"/>
    </location>
</feature>
<accession>A0A364MV54</accession>
<dbReference type="Proteomes" id="UP000249619">
    <property type="component" value="Unassembled WGS sequence"/>
</dbReference>
<feature type="signal peptide" evidence="2">
    <location>
        <begin position="1"/>
        <end position="18"/>
    </location>
</feature>
<proteinExistence type="predicted"/>
<protein>
    <submittedName>
        <fullName evidence="3">Uncharacterized protein</fullName>
    </submittedName>
</protein>